<dbReference type="AlphaFoldDB" id="A0A090AM72"/>
<evidence type="ECO:0000313" key="2">
    <source>
        <dbReference type="Proteomes" id="UP000031623"/>
    </source>
</evidence>
<keyword evidence="2" id="KW-1185">Reference proteome</keyword>
<name>A0A090AM72_9GAMM</name>
<gene>
    <name evidence="1" type="ORF">THII_2705</name>
</gene>
<proteinExistence type="predicted"/>
<reference evidence="1" key="1">
    <citation type="journal article" date="2014" name="ISME J.">
        <title>Ecophysiology of Thioploca ingrica as revealed by the complete genome sequence supplemented with proteomic evidence.</title>
        <authorList>
            <person name="Kojima H."/>
            <person name="Ogura Y."/>
            <person name="Yamamoto N."/>
            <person name="Togashi T."/>
            <person name="Mori H."/>
            <person name="Watanabe T."/>
            <person name="Nemoto F."/>
            <person name="Kurokawa K."/>
            <person name="Hayashi T."/>
            <person name="Fukui M."/>
        </authorList>
    </citation>
    <scope>NUCLEOTIDE SEQUENCE [LARGE SCALE GENOMIC DNA]</scope>
</reference>
<dbReference type="OrthoDB" id="5625340at2"/>
<sequence>MAEWKKLAKALILAEGHIDTKEVRILRQAFLDYDRIDAEELVFLKELRNQAKSYVKPFTELYIDSIKNYMLAEGGYLNPEKAKWLRQAIFADGQVDEDEKRLLRELKAEAKQISPEFEALYQAAVEK</sequence>
<dbReference type="HOGENOM" id="CLU_1969520_0_0_6"/>
<protein>
    <submittedName>
        <fullName evidence="1">Uncharacterized protein</fullName>
    </submittedName>
</protein>
<dbReference type="STRING" id="40754.THII_2705"/>
<organism evidence="1 2">
    <name type="scientific">Thioploca ingrica</name>
    <dbReference type="NCBI Taxonomy" id="40754"/>
    <lineage>
        <taxon>Bacteria</taxon>
        <taxon>Pseudomonadati</taxon>
        <taxon>Pseudomonadota</taxon>
        <taxon>Gammaproteobacteria</taxon>
        <taxon>Thiotrichales</taxon>
        <taxon>Thiotrichaceae</taxon>
        <taxon>Thioploca</taxon>
    </lineage>
</organism>
<dbReference type="InterPro" id="IPR029024">
    <property type="entry name" value="TerB-like"/>
</dbReference>
<dbReference type="Gene3D" id="1.10.3680.10">
    <property type="entry name" value="TerB-like"/>
    <property type="match status" value="1"/>
</dbReference>
<dbReference type="Proteomes" id="UP000031623">
    <property type="component" value="Chromosome"/>
</dbReference>
<dbReference type="SUPFAM" id="SSF158682">
    <property type="entry name" value="TerB-like"/>
    <property type="match status" value="1"/>
</dbReference>
<dbReference type="CDD" id="cd07177">
    <property type="entry name" value="terB_like"/>
    <property type="match status" value="1"/>
</dbReference>
<dbReference type="EMBL" id="AP014633">
    <property type="protein sequence ID" value="BAP57002.1"/>
    <property type="molecule type" value="Genomic_DNA"/>
</dbReference>
<evidence type="ECO:0000313" key="1">
    <source>
        <dbReference type="EMBL" id="BAP57002.1"/>
    </source>
</evidence>
<dbReference type="KEGG" id="tig:THII_2705"/>
<accession>A0A090AM72</accession>